<accession>A0A3B0ZY00</accession>
<keyword evidence="2" id="KW-1133">Transmembrane helix</keyword>
<reference evidence="4" key="1">
    <citation type="submission" date="2018-06" db="EMBL/GenBank/DDBJ databases">
        <authorList>
            <person name="Zhirakovskaya E."/>
        </authorList>
    </citation>
    <scope>NUCLEOTIDE SEQUENCE</scope>
</reference>
<keyword evidence="2" id="KW-0812">Transmembrane</keyword>
<feature type="region of interest" description="Disordered" evidence="1">
    <location>
        <begin position="379"/>
        <end position="408"/>
    </location>
</feature>
<dbReference type="PANTHER" id="PTHR40940:SF1">
    <property type="entry name" value="PROTEIN BATD"/>
    <property type="match status" value="1"/>
</dbReference>
<proteinExistence type="predicted"/>
<dbReference type="PANTHER" id="PTHR40940">
    <property type="entry name" value="PROTEIN BATD-RELATED"/>
    <property type="match status" value="1"/>
</dbReference>
<protein>
    <recommendedName>
        <fullName evidence="3">DUF7939 domain-containing protein</fullName>
    </recommendedName>
</protein>
<dbReference type="Pfam" id="PF13584">
    <property type="entry name" value="BatD"/>
    <property type="match status" value="1"/>
</dbReference>
<dbReference type="AlphaFoldDB" id="A0A3B0ZY00"/>
<sequence>MKKIANLFIWVVFVNLVVPTFSSAANITARVDHQSMVYGESFELTLQADSAVENPPDFSLLKRDFKIIDVRKSAATTWHLTLQGKRIGIFSVPMIYFGKDRSQAIRVAVKPVLKKSSTRYNDKPIILEVEANVKETWVQSQILYTVRLMQNIKLTNIALGTVTTNDPDAIIEKLGATGKYEKMIAGTPYLVSEIRYAVFPQHSGELIFEPVLLQARISAAASRALLNQFMEQGRTKTVRSRKISIKVKPKPAHIKTHTWIPSNDLLLVEEWSTGREKIRVGEPLTRTITVAASGISGTQLPDIKLTTVNGIKQYSAPPTTEDERSGQGIVGAKKIRITVIAAKEGRFIFPAITLPWWNTVTGKQEIARLNETVIETSGAAAVKVQDRPPSAGSTRHENKPPPTAPLQPDNKPWAWISLALAAAWLTTLLLFIRKSRADKNKANSTLLTPDTDLRALEKAVLTAAKAQQAPHCKDALLSWAQARWPQIPCNNLAGIARLCTNDLGQEILALNAQLYANEPGEWSGSRLASAFHHFKRQNSPCGKRHLQPKLEPLFKNR</sequence>
<evidence type="ECO:0000259" key="3">
    <source>
        <dbReference type="Pfam" id="PF25607"/>
    </source>
</evidence>
<evidence type="ECO:0000256" key="2">
    <source>
        <dbReference type="SAM" id="Phobius"/>
    </source>
</evidence>
<dbReference type="InterPro" id="IPR025738">
    <property type="entry name" value="BatD"/>
</dbReference>
<organism evidence="4">
    <name type="scientific">hydrothermal vent metagenome</name>
    <dbReference type="NCBI Taxonomy" id="652676"/>
    <lineage>
        <taxon>unclassified sequences</taxon>
        <taxon>metagenomes</taxon>
        <taxon>ecological metagenomes</taxon>
    </lineage>
</organism>
<evidence type="ECO:0000256" key="1">
    <source>
        <dbReference type="SAM" id="MobiDB-lite"/>
    </source>
</evidence>
<name>A0A3B0ZY00_9ZZZZ</name>
<dbReference type="Pfam" id="PF25607">
    <property type="entry name" value="DUF7939"/>
    <property type="match status" value="1"/>
</dbReference>
<dbReference type="InterPro" id="IPR057699">
    <property type="entry name" value="DUF7939"/>
</dbReference>
<dbReference type="EMBL" id="UOFR01000014">
    <property type="protein sequence ID" value="VAW92322.1"/>
    <property type="molecule type" value="Genomic_DNA"/>
</dbReference>
<evidence type="ECO:0000313" key="4">
    <source>
        <dbReference type="EMBL" id="VAW92322.1"/>
    </source>
</evidence>
<feature type="domain" description="DUF7939" evidence="3">
    <location>
        <begin position="454"/>
        <end position="537"/>
    </location>
</feature>
<feature type="transmembrane region" description="Helical" evidence="2">
    <location>
        <begin position="413"/>
        <end position="432"/>
    </location>
</feature>
<keyword evidence="2" id="KW-0472">Membrane</keyword>
<gene>
    <name evidence="4" type="ORF">MNBD_GAMMA21-1218</name>
</gene>